<feature type="binding site" evidence="13">
    <location>
        <begin position="47"/>
        <end position="54"/>
    </location>
    <ligand>
        <name>ATP</name>
        <dbReference type="ChEBI" id="CHEBI:30616"/>
    </ligand>
</feature>
<keyword evidence="15" id="KW-1185">Reference proteome</keyword>
<evidence type="ECO:0000256" key="5">
    <source>
        <dbReference type="ARBA" id="ARBA00022516"/>
    </source>
</evidence>
<evidence type="ECO:0000313" key="15">
    <source>
        <dbReference type="Proteomes" id="UP000193431"/>
    </source>
</evidence>
<name>A0A1W6MKB4_9FLAO</name>
<proteinExistence type="inferred from homology"/>
<keyword evidence="7 13" id="KW-0808">Transferase</keyword>
<dbReference type="PANTHER" id="PTHR42724:SF1">
    <property type="entry name" value="TETRAACYLDISACCHARIDE 4'-KINASE, MITOCHONDRIAL-RELATED"/>
    <property type="match status" value="1"/>
</dbReference>
<evidence type="ECO:0000256" key="6">
    <source>
        <dbReference type="ARBA" id="ARBA00022556"/>
    </source>
</evidence>
<keyword evidence="5 13" id="KW-0444">Lipid biosynthesis</keyword>
<evidence type="ECO:0000256" key="10">
    <source>
        <dbReference type="ARBA" id="ARBA00022840"/>
    </source>
</evidence>
<dbReference type="EC" id="2.7.1.130" evidence="3 13"/>
<evidence type="ECO:0000256" key="9">
    <source>
        <dbReference type="ARBA" id="ARBA00022777"/>
    </source>
</evidence>
<evidence type="ECO:0000256" key="12">
    <source>
        <dbReference type="ARBA" id="ARBA00029757"/>
    </source>
</evidence>
<evidence type="ECO:0000256" key="8">
    <source>
        <dbReference type="ARBA" id="ARBA00022741"/>
    </source>
</evidence>
<dbReference type="AlphaFoldDB" id="A0A1W6MKB4"/>
<comment type="pathway">
    <text evidence="2 13">Glycolipid biosynthesis; lipid IV(A) biosynthesis; lipid IV(A) from (3R)-3-hydroxytetradecanoyl-[acyl-carrier-protein] and UDP-N-acetyl-alpha-D-glucosamine: step 6/6.</text>
</comment>
<dbReference type="SUPFAM" id="SSF52540">
    <property type="entry name" value="P-loop containing nucleoside triphosphate hydrolases"/>
    <property type="match status" value="1"/>
</dbReference>
<dbReference type="GO" id="GO:0009245">
    <property type="term" value="P:lipid A biosynthetic process"/>
    <property type="evidence" value="ECO:0007669"/>
    <property type="project" value="UniProtKB-UniRule"/>
</dbReference>
<dbReference type="InterPro" id="IPR027417">
    <property type="entry name" value="P-loop_NTPase"/>
</dbReference>
<evidence type="ECO:0000256" key="4">
    <source>
        <dbReference type="ARBA" id="ARBA00016436"/>
    </source>
</evidence>
<dbReference type="GO" id="GO:0005886">
    <property type="term" value="C:plasma membrane"/>
    <property type="evidence" value="ECO:0007669"/>
    <property type="project" value="TreeGrafter"/>
</dbReference>
<sequence length="326" mass="37423">MRKLRLLLYPFAVLYDLITALRNFFFNVGLTKQYRPKVFTVAVGNLSTGGTGKTPMIEYLIRSITDKKVGVVSRGYGRSTRGYLEVETSHTPKEVGDEPLQIKTKFADSIKVAVAEKRVLGIKNLSERYDLDVILLDDAYQHRHVKAHKYILLTSYDRPYYQDFVLPAGDLRESAAGVTRADHIIVTKCPSNLSVGEQNKIRKKIKPRSYQTVDFAYIGYSNVLQGDEKLPLEGLKQKKVTLVTGIAKPQPLVDHLSQFLEVDHLKFPDHHNFTDQDIEKIRKMNFIITTEKDYMRLKKFGIPNLYFIEIETKFLGEEDLDFTNIK</sequence>
<keyword evidence="6 13" id="KW-0441">Lipid A biosynthesis</keyword>
<organism evidence="14 15">
    <name type="scientific">Nonlabens spongiae</name>
    <dbReference type="NCBI Taxonomy" id="331648"/>
    <lineage>
        <taxon>Bacteria</taxon>
        <taxon>Pseudomonadati</taxon>
        <taxon>Bacteroidota</taxon>
        <taxon>Flavobacteriia</taxon>
        <taxon>Flavobacteriales</taxon>
        <taxon>Flavobacteriaceae</taxon>
        <taxon>Nonlabens</taxon>
    </lineage>
</organism>
<keyword evidence="11 13" id="KW-0443">Lipid metabolism</keyword>
<accession>A0A1W6MKB4</accession>
<dbReference type="HAMAP" id="MF_00409">
    <property type="entry name" value="LpxK"/>
    <property type="match status" value="1"/>
</dbReference>
<dbReference type="NCBIfam" id="TIGR00682">
    <property type="entry name" value="lpxK"/>
    <property type="match status" value="1"/>
</dbReference>
<evidence type="ECO:0000313" key="14">
    <source>
        <dbReference type="EMBL" id="ARN78035.1"/>
    </source>
</evidence>
<dbReference type="EMBL" id="CP019344">
    <property type="protein sequence ID" value="ARN78035.1"/>
    <property type="molecule type" value="Genomic_DNA"/>
</dbReference>
<comment type="catalytic activity">
    <reaction evidence="13">
        <text>a lipid A disaccharide + ATP = a lipid IVA + ADP + H(+)</text>
        <dbReference type="Rhea" id="RHEA:67840"/>
        <dbReference type="ChEBI" id="CHEBI:15378"/>
        <dbReference type="ChEBI" id="CHEBI:30616"/>
        <dbReference type="ChEBI" id="CHEBI:176343"/>
        <dbReference type="ChEBI" id="CHEBI:176425"/>
        <dbReference type="ChEBI" id="CHEBI:456216"/>
        <dbReference type="EC" id="2.7.1.130"/>
    </reaction>
</comment>
<comment type="similarity">
    <text evidence="13">Belongs to the LpxK family.</text>
</comment>
<dbReference type="GO" id="GO:0009029">
    <property type="term" value="F:lipid-A 4'-kinase activity"/>
    <property type="evidence" value="ECO:0007669"/>
    <property type="project" value="UniProtKB-UniRule"/>
</dbReference>
<dbReference type="Proteomes" id="UP000193431">
    <property type="component" value="Chromosome"/>
</dbReference>
<evidence type="ECO:0000256" key="3">
    <source>
        <dbReference type="ARBA" id="ARBA00012071"/>
    </source>
</evidence>
<dbReference type="STRING" id="331648.BST97_08495"/>
<dbReference type="OrthoDB" id="9766423at2"/>
<dbReference type="Pfam" id="PF02606">
    <property type="entry name" value="LpxK"/>
    <property type="match status" value="1"/>
</dbReference>
<dbReference type="InterPro" id="IPR003758">
    <property type="entry name" value="LpxK"/>
</dbReference>
<keyword evidence="8 13" id="KW-0547">Nucleotide-binding</keyword>
<keyword evidence="10 13" id="KW-0067">ATP-binding</keyword>
<evidence type="ECO:0000256" key="7">
    <source>
        <dbReference type="ARBA" id="ARBA00022679"/>
    </source>
</evidence>
<gene>
    <name evidence="13" type="primary">lpxK</name>
    <name evidence="14" type="ORF">BST97_08495</name>
</gene>
<reference evidence="14 15" key="1">
    <citation type="submission" date="2016-11" db="EMBL/GenBank/DDBJ databases">
        <title>Trade-off between light-utilization and light-protection in marine flavobacteria.</title>
        <authorList>
            <person name="Kumagai Y."/>
        </authorList>
    </citation>
    <scope>NUCLEOTIDE SEQUENCE [LARGE SCALE GENOMIC DNA]</scope>
    <source>
        <strain evidence="14 15">JCM 13191</strain>
    </source>
</reference>
<dbReference type="GO" id="GO:0005524">
    <property type="term" value="F:ATP binding"/>
    <property type="evidence" value="ECO:0007669"/>
    <property type="project" value="UniProtKB-UniRule"/>
</dbReference>
<protein>
    <recommendedName>
        <fullName evidence="4 13">Tetraacyldisaccharide 4'-kinase</fullName>
        <ecNumber evidence="3 13">2.7.1.130</ecNumber>
    </recommendedName>
    <alternativeName>
        <fullName evidence="12 13">Lipid A 4'-kinase</fullName>
    </alternativeName>
</protein>
<keyword evidence="9 13" id="KW-0418">Kinase</keyword>
<dbReference type="GO" id="GO:0009244">
    <property type="term" value="P:lipopolysaccharide core region biosynthetic process"/>
    <property type="evidence" value="ECO:0007669"/>
    <property type="project" value="TreeGrafter"/>
</dbReference>
<evidence type="ECO:0000256" key="13">
    <source>
        <dbReference type="HAMAP-Rule" id="MF_00409"/>
    </source>
</evidence>
<evidence type="ECO:0000256" key="11">
    <source>
        <dbReference type="ARBA" id="ARBA00023098"/>
    </source>
</evidence>
<evidence type="ECO:0000256" key="1">
    <source>
        <dbReference type="ARBA" id="ARBA00002274"/>
    </source>
</evidence>
<evidence type="ECO:0000256" key="2">
    <source>
        <dbReference type="ARBA" id="ARBA00004870"/>
    </source>
</evidence>
<dbReference type="UniPathway" id="UPA00359">
    <property type="reaction ID" value="UER00482"/>
</dbReference>
<dbReference type="PANTHER" id="PTHR42724">
    <property type="entry name" value="TETRAACYLDISACCHARIDE 4'-KINASE"/>
    <property type="match status" value="1"/>
</dbReference>
<comment type="function">
    <text evidence="1 13">Transfers the gamma-phosphate of ATP to the 4'-position of a tetraacyldisaccharide 1-phosphate intermediate (termed DS-1-P) to form tetraacyldisaccharide 1,4'-bis-phosphate (lipid IVA).</text>
</comment>
<dbReference type="RefSeq" id="WP_085766831.1">
    <property type="nucleotide sequence ID" value="NZ_CP019344.1"/>
</dbReference>